<dbReference type="GO" id="GO:0016787">
    <property type="term" value="F:hydrolase activity"/>
    <property type="evidence" value="ECO:0007669"/>
    <property type="project" value="UniProtKB-KW"/>
</dbReference>
<evidence type="ECO:0000313" key="4">
    <source>
        <dbReference type="Proteomes" id="UP000233398"/>
    </source>
</evidence>
<comment type="caution">
    <text evidence="3">The sequence shown here is derived from an EMBL/GenBank/DDBJ whole genome shotgun (WGS) entry which is preliminary data.</text>
</comment>
<evidence type="ECO:0000259" key="2">
    <source>
        <dbReference type="Pfam" id="PF00144"/>
    </source>
</evidence>
<dbReference type="InterPro" id="IPR050789">
    <property type="entry name" value="Diverse_Enzym_Activities"/>
</dbReference>
<dbReference type="PANTHER" id="PTHR43283">
    <property type="entry name" value="BETA-LACTAMASE-RELATED"/>
    <property type="match status" value="1"/>
</dbReference>
<name>A0A2N0VH53_9BACT</name>
<keyword evidence="1" id="KW-0378">Hydrolase</keyword>
<dbReference type="InterPro" id="IPR012338">
    <property type="entry name" value="Beta-lactam/transpept-like"/>
</dbReference>
<dbReference type="PROSITE" id="PS51257">
    <property type="entry name" value="PROKAR_LIPOPROTEIN"/>
    <property type="match status" value="1"/>
</dbReference>
<dbReference type="RefSeq" id="WP_101073067.1">
    <property type="nucleotide sequence ID" value="NZ_PISP01000002.1"/>
</dbReference>
<accession>A0A2N0VH53</accession>
<organism evidence="3 4">
    <name type="scientific">Rhodohalobacter barkolensis</name>
    <dbReference type="NCBI Taxonomy" id="2053187"/>
    <lineage>
        <taxon>Bacteria</taxon>
        <taxon>Pseudomonadati</taxon>
        <taxon>Balneolota</taxon>
        <taxon>Balneolia</taxon>
        <taxon>Balneolales</taxon>
        <taxon>Balneolaceae</taxon>
        <taxon>Rhodohalobacter</taxon>
    </lineage>
</organism>
<dbReference type="EMBL" id="PISP01000002">
    <property type="protein sequence ID" value="PKD43526.1"/>
    <property type="molecule type" value="Genomic_DNA"/>
</dbReference>
<protein>
    <recommendedName>
        <fullName evidence="2">Beta-lactamase-related domain-containing protein</fullName>
    </recommendedName>
</protein>
<proteinExistence type="predicted"/>
<dbReference type="Gene3D" id="3.40.710.10">
    <property type="entry name" value="DD-peptidase/beta-lactamase superfamily"/>
    <property type="match status" value="1"/>
</dbReference>
<reference evidence="3 4" key="1">
    <citation type="submission" date="2017-11" db="EMBL/GenBank/DDBJ databases">
        <title>Rhodohalobacter 15182 sp. nov., isolated from a salt lake.</title>
        <authorList>
            <person name="Han S."/>
        </authorList>
    </citation>
    <scope>NUCLEOTIDE SEQUENCE [LARGE SCALE GENOMIC DNA]</scope>
    <source>
        <strain evidence="3 4">15182</strain>
    </source>
</reference>
<gene>
    <name evidence="3" type="ORF">CWD77_08115</name>
</gene>
<evidence type="ECO:0000313" key="3">
    <source>
        <dbReference type="EMBL" id="PKD43526.1"/>
    </source>
</evidence>
<dbReference type="OrthoDB" id="9793489at2"/>
<dbReference type="PANTHER" id="PTHR43283:SF11">
    <property type="entry name" value="BETA-LACTAMASE-RELATED DOMAIN-CONTAINING PROTEIN"/>
    <property type="match status" value="1"/>
</dbReference>
<feature type="domain" description="Beta-lactamase-related" evidence="2">
    <location>
        <begin position="37"/>
        <end position="397"/>
    </location>
</feature>
<dbReference type="Pfam" id="PF00144">
    <property type="entry name" value="Beta-lactamase"/>
    <property type="match status" value="1"/>
</dbReference>
<dbReference type="Proteomes" id="UP000233398">
    <property type="component" value="Unassembled WGS sequence"/>
</dbReference>
<sequence length="411" mass="46248">MGILSRTNLLFIFTFILFAVSCGKGEETDSYEEFPEVDEIIEEGLSESLYSGAVVLIGNDEEILYQKAYGYATLYDKDLSVVEEPDSMTISHLFDIASLTKIFGTTYGIMALHSDGRINLDDPVADYIDEFATDSHSDITIRHLLSHSSGLLQWYPTYYVLSDSEDFIPWVVDQSLIGTPGETRRYSDLGFMVLAEIIERESGESLSDYLNKRLYERLGLTRIGFSLGPAISDQIVSTSHGNPFEKKMVYDDEFGYQIDIDPELWDEWREYSLKGEVNDGNAFYTFNGVAGHAGLFAKAEDLARLLQLVLNDGNWDDNRLISPETINEFISEDEFGNGLGWAMDPDFLNAEELPPGSVGHTGFTGTNFVLSPNGNMYYIFLTNRQHVGVNENGNYPNLRDIRSELSKVVFH</sequence>
<dbReference type="InterPro" id="IPR001466">
    <property type="entry name" value="Beta-lactam-related"/>
</dbReference>
<evidence type="ECO:0000256" key="1">
    <source>
        <dbReference type="ARBA" id="ARBA00022801"/>
    </source>
</evidence>
<dbReference type="AlphaFoldDB" id="A0A2N0VH53"/>
<keyword evidence="4" id="KW-1185">Reference proteome</keyword>
<dbReference type="SUPFAM" id="SSF56601">
    <property type="entry name" value="beta-lactamase/transpeptidase-like"/>
    <property type="match status" value="1"/>
</dbReference>